<evidence type="ECO:0000259" key="11">
    <source>
        <dbReference type="PROSITE" id="PS50109"/>
    </source>
</evidence>
<proteinExistence type="predicted"/>
<dbReference type="CDD" id="cd00075">
    <property type="entry name" value="HATPase"/>
    <property type="match status" value="1"/>
</dbReference>
<dbReference type="InterPro" id="IPR013727">
    <property type="entry name" value="2CSK_N"/>
</dbReference>
<keyword evidence="4" id="KW-0597">Phosphoprotein</keyword>
<dbReference type="OrthoDB" id="8583694at2"/>
<dbReference type="Pfam" id="PF08521">
    <property type="entry name" value="2CSK_N"/>
    <property type="match status" value="1"/>
</dbReference>
<dbReference type="EMBL" id="RCCI01000004">
    <property type="protein sequence ID" value="RLJ67795.1"/>
    <property type="molecule type" value="Genomic_DNA"/>
</dbReference>
<dbReference type="InterPro" id="IPR036890">
    <property type="entry name" value="HATPase_C_sf"/>
</dbReference>
<dbReference type="EC" id="2.7.13.3" evidence="3"/>
<evidence type="ECO:0000256" key="10">
    <source>
        <dbReference type="SAM" id="Phobius"/>
    </source>
</evidence>
<keyword evidence="9 10" id="KW-0472">Membrane</keyword>
<dbReference type="Gene3D" id="1.10.287.130">
    <property type="match status" value="1"/>
</dbReference>
<dbReference type="InterPro" id="IPR003661">
    <property type="entry name" value="HisK_dim/P_dom"/>
</dbReference>
<comment type="catalytic activity">
    <reaction evidence="1">
        <text>ATP + protein L-histidine = ADP + protein N-phospho-L-histidine.</text>
        <dbReference type="EC" id="2.7.13.3"/>
    </reaction>
</comment>
<gene>
    <name evidence="12" type="ORF">DFR35_0345</name>
</gene>
<dbReference type="Pfam" id="PF00512">
    <property type="entry name" value="HisKA"/>
    <property type="match status" value="1"/>
</dbReference>
<protein>
    <recommendedName>
        <fullName evidence="3">histidine kinase</fullName>
        <ecNumber evidence="3">2.7.13.3</ecNumber>
    </recommendedName>
</protein>
<dbReference type="SUPFAM" id="SSF47384">
    <property type="entry name" value="Homodimeric domain of signal transducing histidine kinase"/>
    <property type="match status" value="1"/>
</dbReference>
<dbReference type="GO" id="GO:0000155">
    <property type="term" value="F:phosphorelay sensor kinase activity"/>
    <property type="evidence" value="ECO:0007669"/>
    <property type="project" value="InterPro"/>
</dbReference>
<keyword evidence="13" id="KW-1185">Reference proteome</keyword>
<dbReference type="PANTHER" id="PTHR45436">
    <property type="entry name" value="SENSOR HISTIDINE KINASE YKOH"/>
    <property type="match status" value="1"/>
</dbReference>
<organism evidence="12 13">
    <name type="scientific">Sulfurisoma sediminicola</name>
    <dbReference type="NCBI Taxonomy" id="1381557"/>
    <lineage>
        <taxon>Bacteria</taxon>
        <taxon>Pseudomonadati</taxon>
        <taxon>Pseudomonadota</taxon>
        <taxon>Betaproteobacteria</taxon>
        <taxon>Nitrosomonadales</taxon>
        <taxon>Sterolibacteriaceae</taxon>
        <taxon>Sulfurisoma</taxon>
    </lineage>
</organism>
<dbReference type="Pfam" id="PF02518">
    <property type="entry name" value="HATPase_c"/>
    <property type="match status" value="1"/>
</dbReference>
<dbReference type="InterPro" id="IPR004358">
    <property type="entry name" value="Sig_transdc_His_kin-like_C"/>
</dbReference>
<dbReference type="Proteomes" id="UP000268908">
    <property type="component" value="Unassembled WGS sequence"/>
</dbReference>
<dbReference type="AlphaFoldDB" id="A0A497XK89"/>
<evidence type="ECO:0000256" key="1">
    <source>
        <dbReference type="ARBA" id="ARBA00000085"/>
    </source>
</evidence>
<keyword evidence="5" id="KW-0808">Transferase</keyword>
<evidence type="ECO:0000256" key="4">
    <source>
        <dbReference type="ARBA" id="ARBA00022553"/>
    </source>
</evidence>
<dbReference type="SMART" id="SM00388">
    <property type="entry name" value="HisKA"/>
    <property type="match status" value="1"/>
</dbReference>
<keyword evidence="7 12" id="KW-0418">Kinase</keyword>
<dbReference type="InterPro" id="IPR036097">
    <property type="entry name" value="HisK_dim/P_sf"/>
</dbReference>
<dbReference type="RefSeq" id="WP_121239757.1">
    <property type="nucleotide sequence ID" value="NZ_BHVV01000001.1"/>
</dbReference>
<comment type="subcellular location">
    <subcellularLocation>
        <location evidence="2">Membrane</location>
    </subcellularLocation>
</comment>
<dbReference type="InterPro" id="IPR005467">
    <property type="entry name" value="His_kinase_dom"/>
</dbReference>
<evidence type="ECO:0000256" key="9">
    <source>
        <dbReference type="ARBA" id="ARBA00023136"/>
    </source>
</evidence>
<evidence type="ECO:0000256" key="5">
    <source>
        <dbReference type="ARBA" id="ARBA00022679"/>
    </source>
</evidence>
<evidence type="ECO:0000256" key="6">
    <source>
        <dbReference type="ARBA" id="ARBA00022692"/>
    </source>
</evidence>
<accession>A0A497XK89</accession>
<dbReference type="Gene3D" id="3.30.565.10">
    <property type="entry name" value="Histidine kinase-like ATPase, C-terminal domain"/>
    <property type="match status" value="1"/>
</dbReference>
<evidence type="ECO:0000256" key="3">
    <source>
        <dbReference type="ARBA" id="ARBA00012438"/>
    </source>
</evidence>
<sequence length="453" mass="49378">MEGLRHRLLRWLLLPLVALTAGSLVVDYDVAMRPANDAYDEALSNTALALSFYLQRENGQAVLKLTERADAMLRADRLDRIAFAVFDAAGRRIGGDSDLPYFGPADRNRFDDITLAGQPMRVAVLPHRLGDEALLIEVAETTHKRDELSRRVTAALAGPNLALILITLVLVGWGIEVGLKPLERLRQHVAARSAKDLTPLPHESVPEELQPLIEALNRQFALLAEALSSQERFLADAAHQLKTPLAALQSQLELAIGDADPASRQHRLFEMQEALHRVTHLAHQLLALARAEPSAGLQAQRQAVHLPAVAERMAQSHLDRAIDRGIDLGFELEEATVEGVPWLLNELLANLVDNALAYVPTGSHVTVRCGRRGQRPFLEVEDDGPGIPSTERNRVFERFYRMPESATGGCGLGLAIVRDIAAGHGATVEVREGGDGQGVRFTVSFPVPAATAA</sequence>
<dbReference type="GO" id="GO:0005886">
    <property type="term" value="C:plasma membrane"/>
    <property type="evidence" value="ECO:0007669"/>
    <property type="project" value="TreeGrafter"/>
</dbReference>
<name>A0A497XK89_9PROT</name>
<comment type="caution">
    <text evidence="12">The sequence shown here is derived from an EMBL/GenBank/DDBJ whole genome shotgun (WGS) entry which is preliminary data.</text>
</comment>
<keyword evidence="6 10" id="KW-0812">Transmembrane</keyword>
<dbReference type="SUPFAM" id="SSF55874">
    <property type="entry name" value="ATPase domain of HSP90 chaperone/DNA topoisomerase II/histidine kinase"/>
    <property type="match status" value="1"/>
</dbReference>
<dbReference type="CDD" id="cd00082">
    <property type="entry name" value="HisKA"/>
    <property type="match status" value="1"/>
</dbReference>
<dbReference type="PRINTS" id="PR00344">
    <property type="entry name" value="BCTRLSENSOR"/>
</dbReference>
<dbReference type="InterPro" id="IPR050428">
    <property type="entry name" value="TCS_sensor_his_kinase"/>
</dbReference>
<evidence type="ECO:0000256" key="7">
    <source>
        <dbReference type="ARBA" id="ARBA00022777"/>
    </source>
</evidence>
<feature type="transmembrane region" description="Helical" evidence="10">
    <location>
        <begin position="161"/>
        <end position="179"/>
    </location>
</feature>
<dbReference type="PROSITE" id="PS50109">
    <property type="entry name" value="HIS_KIN"/>
    <property type="match status" value="1"/>
</dbReference>
<reference evidence="12 13" key="1">
    <citation type="submission" date="2018-10" db="EMBL/GenBank/DDBJ databases">
        <title>Genomic Encyclopedia of Type Strains, Phase IV (KMG-IV): sequencing the most valuable type-strain genomes for metagenomic binning, comparative biology and taxonomic classification.</title>
        <authorList>
            <person name="Goeker M."/>
        </authorList>
    </citation>
    <scope>NUCLEOTIDE SEQUENCE [LARGE SCALE GENOMIC DNA]</scope>
    <source>
        <strain evidence="12 13">DSM 26916</strain>
    </source>
</reference>
<keyword evidence="8 10" id="KW-1133">Transmembrane helix</keyword>
<evidence type="ECO:0000313" key="12">
    <source>
        <dbReference type="EMBL" id="RLJ67795.1"/>
    </source>
</evidence>
<evidence type="ECO:0000256" key="8">
    <source>
        <dbReference type="ARBA" id="ARBA00022989"/>
    </source>
</evidence>
<dbReference type="PANTHER" id="PTHR45436:SF1">
    <property type="entry name" value="SENSOR PROTEIN QSEC"/>
    <property type="match status" value="1"/>
</dbReference>
<evidence type="ECO:0000313" key="13">
    <source>
        <dbReference type="Proteomes" id="UP000268908"/>
    </source>
</evidence>
<evidence type="ECO:0000256" key="2">
    <source>
        <dbReference type="ARBA" id="ARBA00004370"/>
    </source>
</evidence>
<feature type="domain" description="Histidine kinase" evidence="11">
    <location>
        <begin position="236"/>
        <end position="449"/>
    </location>
</feature>
<dbReference type="SMART" id="SM00387">
    <property type="entry name" value="HATPase_c"/>
    <property type="match status" value="1"/>
</dbReference>
<dbReference type="InterPro" id="IPR003594">
    <property type="entry name" value="HATPase_dom"/>
</dbReference>